<dbReference type="GO" id="GO:0003677">
    <property type="term" value="F:DNA binding"/>
    <property type="evidence" value="ECO:0007669"/>
    <property type="project" value="InterPro"/>
</dbReference>
<dbReference type="RefSeq" id="WP_062737397.1">
    <property type="nucleotide sequence ID" value="NZ_BJZS01000087.1"/>
</dbReference>
<dbReference type="Gene3D" id="1.10.10.10">
    <property type="entry name" value="Winged helix-like DNA-binding domain superfamily/Winged helix DNA-binding domain"/>
    <property type="match status" value="1"/>
</dbReference>
<dbReference type="SUPFAM" id="SSF46955">
    <property type="entry name" value="Putative DNA-binding domain"/>
    <property type="match status" value="1"/>
</dbReference>
<accession>A0A512IFF3</accession>
<dbReference type="STRING" id="388357.GCA_001580365_03657"/>
<dbReference type="InterPro" id="IPR036388">
    <property type="entry name" value="WH-like_DNA-bd_sf"/>
</dbReference>
<organism evidence="2 3">
    <name type="scientific">Kocuria turfanensis</name>
    <dbReference type="NCBI Taxonomy" id="388357"/>
    <lineage>
        <taxon>Bacteria</taxon>
        <taxon>Bacillati</taxon>
        <taxon>Actinomycetota</taxon>
        <taxon>Actinomycetes</taxon>
        <taxon>Micrococcales</taxon>
        <taxon>Micrococcaceae</taxon>
        <taxon>Kocuria</taxon>
    </lineage>
</organism>
<gene>
    <name evidence="2" type="ORF">KTU01_25210</name>
</gene>
<dbReference type="InterPro" id="IPR041657">
    <property type="entry name" value="HTH_17"/>
</dbReference>
<evidence type="ECO:0000313" key="2">
    <source>
        <dbReference type="EMBL" id="GEO96398.1"/>
    </source>
</evidence>
<dbReference type="NCBIfam" id="TIGR01764">
    <property type="entry name" value="excise"/>
    <property type="match status" value="1"/>
</dbReference>
<dbReference type="InterPro" id="IPR010093">
    <property type="entry name" value="SinI_DNA-bd"/>
</dbReference>
<dbReference type="AlphaFoldDB" id="A0A512IFF3"/>
<evidence type="ECO:0000313" key="3">
    <source>
        <dbReference type="Proteomes" id="UP000321103"/>
    </source>
</evidence>
<keyword evidence="3" id="KW-1185">Reference proteome</keyword>
<sequence length="176" mass="19952">MSAQTLEQQTYLPEGSDQLAKVYDFIEAHEASRGERPAPRYLLVGAEPNDSVEIPENVYRVLRQVVEALQAGRAVTVVPQTQTLTTQQAADLLGVSRPTVVKLIDEGKLPADTPGKRRRLLRLDDVLRYRKQRREEQYRAIFDTADDYDLEESPEVVAERLRQVRAEVAATRQNHG</sequence>
<reference evidence="2 3" key="1">
    <citation type="submission" date="2019-07" db="EMBL/GenBank/DDBJ databases">
        <title>Whole genome shotgun sequence of Kocuria turfanensis NBRC 107627.</title>
        <authorList>
            <person name="Hosoyama A."/>
            <person name="Uohara A."/>
            <person name="Ohji S."/>
            <person name="Ichikawa N."/>
        </authorList>
    </citation>
    <scope>NUCLEOTIDE SEQUENCE [LARGE SCALE GENOMIC DNA]</scope>
    <source>
        <strain evidence="2 3">NBRC 107627</strain>
    </source>
</reference>
<dbReference type="InterPro" id="IPR009061">
    <property type="entry name" value="DNA-bd_dom_put_sf"/>
</dbReference>
<dbReference type="Proteomes" id="UP000321103">
    <property type="component" value="Unassembled WGS sequence"/>
</dbReference>
<name>A0A512IFF3_9MICC</name>
<feature type="domain" description="Helix-turn-helix" evidence="1">
    <location>
        <begin position="84"/>
        <end position="134"/>
    </location>
</feature>
<proteinExistence type="predicted"/>
<dbReference type="EMBL" id="BJZS01000087">
    <property type="protein sequence ID" value="GEO96398.1"/>
    <property type="molecule type" value="Genomic_DNA"/>
</dbReference>
<protein>
    <recommendedName>
        <fullName evidence="1">Helix-turn-helix domain-containing protein</fullName>
    </recommendedName>
</protein>
<dbReference type="Pfam" id="PF12728">
    <property type="entry name" value="HTH_17"/>
    <property type="match status" value="1"/>
</dbReference>
<comment type="caution">
    <text evidence="2">The sequence shown here is derived from an EMBL/GenBank/DDBJ whole genome shotgun (WGS) entry which is preliminary data.</text>
</comment>
<evidence type="ECO:0000259" key="1">
    <source>
        <dbReference type="Pfam" id="PF12728"/>
    </source>
</evidence>